<dbReference type="EMBL" id="LUUJ01000066">
    <property type="protein sequence ID" value="OAI17657.1"/>
    <property type="molecule type" value="Genomic_DNA"/>
</dbReference>
<accession>A0A177NI57</accession>
<dbReference type="SUPFAM" id="SSF56300">
    <property type="entry name" value="Metallo-dependent phosphatases"/>
    <property type="match status" value="1"/>
</dbReference>
<evidence type="ECO:0000259" key="3">
    <source>
        <dbReference type="Pfam" id="PF00149"/>
    </source>
</evidence>
<dbReference type="PANTHER" id="PTHR11575:SF24">
    <property type="entry name" value="5'-NUCLEOTIDASE"/>
    <property type="match status" value="1"/>
</dbReference>
<feature type="signal peptide" evidence="2">
    <location>
        <begin position="1"/>
        <end position="21"/>
    </location>
</feature>
<proteinExistence type="inferred from homology"/>
<dbReference type="InterPro" id="IPR004843">
    <property type="entry name" value="Calcineurin-like_PHP"/>
</dbReference>
<keyword evidence="1 2" id="KW-0732">Signal</keyword>
<evidence type="ECO:0000313" key="6">
    <source>
        <dbReference type="Proteomes" id="UP000077857"/>
    </source>
</evidence>
<comment type="caution">
    <text evidence="5">The sequence shown here is derived from an EMBL/GenBank/DDBJ whole genome shotgun (WGS) entry which is preliminary data.</text>
</comment>
<feature type="domain" description="Calcineurin-like phosphoesterase" evidence="3">
    <location>
        <begin position="29"/>
        <end position="290"/>
    </location>
</feature>
<dbReference type="Pfam" id="PF00149">
    <property type="entry name" value="Metallophos"/>
    <property type="match status" value="1"/>
</dbReference>
<dbReference type="InterPro" id="IPR008334">
    <property type="entry name" value="5'-Nucleotdase_C"/>
</dbReference>
<dbReference type="Proteomes" id="UP000077857">
    <property type="component" value="Unassembled WGS sequence"/>
</dbReference>
<dbReference type="GO" id="GO:0000166">
    <property type="term" value="F:nucleotide binding"/>
    <property type="evidence" value="ECO:0007669"/>
    <property type="project" value="UniProtKB-KW"/>
</dbReference>
<dbReference type="Pfam" id="PF02872">
    <property type="entry name" value="5_nucleotid_C"/>
    <property type="match status" value="1"/>
</dbReference>
<dbReference type="RefSeq" id="WP_064040179.1">
    <property type="nucleotide sequence ID" value="NZ_LUUJ01000066.1"/>
</dbReference>
<sequence length="590" mass="61039">MKLQTLASAIALGLSAVAAHAVTLPATTIKIVAFNDFHGQLESPGNFRNLPTDAASTIPVGGVDWMAGYVADLKAQNPSTIVVSAGDIIGATPLVSALFHDEPTIETMNRLGLEFNAVGNHEFDEGKTELKRMQNGGCHPTDPNSCKGADVGTPVPFEGAKFKFLAANVVETANGKTLFPQYAIKTVGGVRVGFIGMTLKETPTIVTPTGVAGLSFTDEAATVNALIPKLRARGVEAVVVLIHQGGTIPVTQSVASINNCDGGLADSPIKTIVNQLDDEVDLVISGHTHQAYNCQIANKAGRLISVTSANSQGRVLTDIDVTINTANGEVSAVNAENIAVVRNNPAITPNAGIKTIVDNYKALATPIANRVIGSISAAITRTATAAGESALGDVIADAQLAATSPAGFGAAVVSFMNPGGIRADLTYPGSSAGEGDGKVTYAEAFTVQPFGNTLVTLTLTGAQIHTLLEQQFMGCTAGYPAGAPASGQPFNRIMQVSAGFSYEWSEKGTPCDNVDPASIKINGVTLDPATSYRVTVNNFMADGGDQYYVLTQGSNRLGGALDLDALESYFLTNGVVNPGARNRILLAPAL</sequence>
<dbReference type="Gene3D" id="3.60.21.10">
    <property type="match status" value="1"/>
</dbReference>
<reference evidence="5 6" key="1">
    <citation type="submission" date="2016-03" db="EMBL/GenBank/DDBJ databases">
        <authorList>
            <person name="Ploux O."/>
        </authorList>
    </citation>
    <scope>NUCLEOTIDE SEQUENCE [LARGE SCALE GENOMIC DNA]</scope>
    <source>
        <strain evidence="5 6">R-45378</strain>
    </source>
</reference>
<dbReference type="PRINTS" id="PR01607">
    <property type="entry name" value="APYRASEFAMLY"/>
</dbReference>
<dbReference type="PANTHER" id="PTHR11575">
    <property type="entry name" value="5'-NUCLEOTIDASE-RELATED"/>
    <property type="match status" value="1"/>
</dbReference>
<dbReference type="SUPFAM" id="SSF55816">
    <property type="entry name" value="5'-nucleotidase (syn. UDP-sugar hydrolase), C-terminal domain"/>
    <property type="match status" value="1"/>
</dbReference>
<dbReference type="GO" id="GO:0008253">
    <property type="term" value="F:5'-nucleotidase activity"/>
    <property type="evidence" value="ECO:0007669"/>
    <property type="project" value="TreeGrafter"/>
</dbReference>
<dbReference type="InterPro" id="IPR006179">
    <property type="entry name" value="5_nucleotidase/apyrase"/>
</dbReference>
<keyword evidence="2" id="KW-0547">Nucleotide-binding</keyword>
<organism evidence="5 6">
    <name type="scientific">Methylomonas koyamae</name>
    <dbReference type="NCBI Taxonomy" id="702114"/>
    <lineage>
        <taxon>Bacteria</taxon>
        <taxon>Pseudomonadati</taxon>
        <taxon>Pseudomonadota</taxon>
        <taxon>Gammaproteobacteria</taxon>
        <taxon>Methylococcales</taxon>
        <taxon>Methylococcaceae</taxon>
        <taxon>Methylomonas</taxon>
    </lineage>
</organism>
<protein>
    <submittedName>
        <fullName evidence="5">Bifunctional metallophosphatase/5'-nucleotidase</fullName>
    </submittedName>
</protein>
<gene>
    <name evidence="5" type="ORF">A1507_10440</name>
</gene>
<dbReference type="GO" id="GO:0009166">
    <property type="term" value="P:nucleotide catabolic process"/>
    <property type="evidence" value="ECO:0007669"/>
    <property type="project" value="InterPro"/>
</dbReference>
<dbReference type="InterPro" id="IPR036907">
    <property type="entry name" value="5'-Nucleotdase_C_sf"/>
</dbReference>
<keyword evidence="2" id="KW-0378">Hydrolase</keyword>
<dbReference type="Gene3D" id="3.90.780.10">
    <property type="entry name" value="5'-Nucleotidase, C-terminal domain"/>
    <property type="match status" value="1"/>
</dbReference>
<feature type="chain" id="PRO_5007949225" evidence="2">
    <location>
        <begin position="22"/>
        <end position="590"/>
    </location>
</feature>
<dbReference type="GO" id="GO:0030288">
    <property type="term" value="C:outer membrane-bounded periplasmic space"/>
    <property type="evidence" value="ECO:0007669"/>
    <property type="project" value="TreeGrafter"/>
</dbReference>
<dbReference type="OrthoDB" id="9803927at2"/>
<evidence type="ECO:0000256" key="1">
    <source>
        <dbReference type="ARBA" id="ARBA00022729"/>
    </source>
</evidence>
<dbReference type="GO" id="GO:0008768">
    <property type="term" value="F:UDP-sugar diphosphatase activity"/>
    <property type="evidence" value="ECO:0007669"/>
    <property type="project" value="TreeGrafter"/>
</dbReference>
<evidence type="ECO:0000256" key="2">
    <source>
        <dbReference type="RuleBase" id="RU362119"/>
    </source>
</evidence>
<evidence type="ECO:0000259" key="4">
    <source>
        <dbReference type="Pfam" id="PF02872"/>
    </source>
</evidence>
<feature type="domain" description="5'-Nucleotidase C-terminal" evidence="4">
    <location>
        <begin position="371"/>
        <end position="551"/>
    </location>
</feature>
<dbReference type="InterPro" id="IPR029052">
    <property type="entry name" value="Metallo-depent_PP-like"/>
</dbReference>
<evidence type="ECO:0000313" key="5">
    <source>
        <dbReference type="EMBL" id="OAI17657.1"/>
    </source>
</evidence>
<dbReference type="AlphaFoldDB" id="A0A177NI57"/>
<comment type="similarity">
    <text evidence="2">Belongs to the 5'-nucleotidase family.</text>
</comment>
<name>A0A177NI57_9GAMM</name>